<dbReference type="InterPro" id="IPR052751">
    <property type="entry name" value="Plant_MAPKKK"/>
</dbReference>
<dbReference type="PROSITE" id="PS50011">
    <property type="entry name" value="PROTEIN_KINASE_DOM"/>
    <property type="match status" value="1"/>
</dbReference>
<dbReference type="InterPro" id="IPR011009">
    <property type="entry name" value="Kinase-like_dom_sf"/>
</dbReference>
<comment type="caution">
    <text evidence="3">The sequence shown here is derived from an EMBL/GenBank/DDBJ whole genome shotgun (WGS) entry which is preliminary data.</text>
</comment>
<proteinExistence type="predicted"/>
<keyword evidence="3" id="KW-0808">Transferase</keyword>
<dbReference type="PANTHER" id="PTHR48011:SF18">
    <property type="entry name" value="MITOGEN-ACTIVATED PROTEIN KINASE KINASE KINASE 19-RELATED"/>
    <property type="match status" value="1"/>
</dbReference>
<dbReference type="SMART" id="SM00220">
    <property type="entry name" value="S_TKc"/>
    <property type="match status" value="1"/>
</dbReference>
<accession>A0A2P5C206</accession>
<sequence>MQRRSNRNFQQKSKRSVREDYLNNSGPARFSTQPNSKWIVVDRLCRGSYASVYLVVYKNLHEAYQLLAPIRFSNSLKKEERLYNDLDNNCPEIVGCFGATITVTRGIELYNLILEYAPAGTLGVMPETHVRMYIRMILKGLAYNHSKGYVHCDLKPENMLAFPLDKHESGYRAQAGGLRIGQGARRGSVSPRFLQVRISRDRDLHVARDSSDTTLHGEGGQRFLEKVLCQRHSKEVFGSNVVTPSVRSEADGSRAGVGVGIH</sequence>
<dbReference type="PANTHER" id="PTHR48011">
    <property type="entry name" value="CCR4-NOT TRANSCRIPTIONAL COMPLEX SUBUNIT CAF120-RELATED"/>
    <property type="match status" value="1"/>
</dbReference>
<keyword evidence="4" id="KW-1185">Reference proteome</keyword>
<feature type="domain" description="Protein kinase" evidence="2">
    <location>
        <begin position="38"/>
        <end position="262"/>
    </location>
</feature>
<evidence type="ECO:0000256" key="1">
    <source>
        <dbReference type="SAM" id="MobiDB-lite"/>
    </source>
</evidence>
<dbReference type="OrthoDB" id="25592at2759"/>
<dbReference type="AlphaFoldDB" id="A0A2P5C206"/>
<evidence type="ECO:0000259" key="2">
    <source>
        <dbReference type="PROSITE" id="PS50011"/>
    </source>
</evidence>
<dbReference type="InterPro" id="IPR000719">
    <property type="entry name" value="Prot_kinase_dom"/>
</dbReference>
<organism evidence="3 4">
    <name type="scientific">Parasponia andersonii</name>
    <name type="common">Sponia andersonii</name>
    <dbReference type="NCBI Taxonomy" id="3476"/>
    <lineage>
        <taxon>Eukaryota</taxon>
        <taxon>Viridiplantae</taxon>
        <taxon>Streptophyta</taxon>
        <taxon>Embryophyta</taxon>
        <taxon>Tracheophyta</taxon>
        <taxon>Spermatophyta</taxon>
        <taxon>Magnoliopsida</taxon>
        <taxon>eudicotyledons</taxon>
        <taxon>Gunneridae</taxon>
        <taxon>Pentapetalae</taxon>
        <taxon>rosids</taxon>
        <taxon>fabids</taxon>
        <taxon>Rosales</taxon>
        <taxon>Cannabaceae</taxon>
        <taxon>Parasponia</taxon>
    </lineage>
</organism>
<evidence type="ECO:0000313" key="4">
    <source>
        <dbReference type="Proteomes" id="UP000237105"/>
    </source>
</evidence>
<dbReference type="GO" id="GO:0005524">
    <property type="term" value="F:ATP binding"/>
    <property type="evidence" value="ECO:0007669"/>
    <property type="project" value="InterPro"/>
</dbReference>
<keyword evidence="3" id="KW-0723">Serine/threonine-protein kinase</keyword>
<dbReference type="GO" id="GO:0004674">
    <property type="term" value="F:protein serine/threonine kinase activity"/>
    <property type="evidence" value="ECO:0007669"/>
    <property type="project" value="UniProtKB-KW"/>
</dbReference>
<dbReference type="SUPFAM" id="SSF56112">
    <property type="entry name" value="Protein kinase-like (PK-like)"/>
    <property type="match status" value="1"/>
</dbReference>
<evidence type="ECO:0000313" key="3">
    <source>
        <dbReference type="EMBL" id="PON55077.1"/>
    </source>
</evidence>
<protein>
    <submittedName>
        <fullName evidence="3">Serine/threonine protein kinase</fullName>
    </submittedName>
</protein>
<feature type="region of interest" description="Disordered" evidence="1">
    <location>
        <begin position="1"/>
        <end position="28"/>
    </location>
</feature>
<dbReference type="Gene3D" id="1.10.510.10">
    <property type="entry name" value="Transferase(Phosphotransferase) domain 1"/>
    <property type="match status" value="1"/>
</dbReference>
<dbReference type="Pfam" id="PF00069">
    <property type="entry name" value="Pkinase"/>
    <property type="match status" value="1"/>
</dbReference>
<dbReference type="EMBL" id="JXTB01000186">
    <property type="protein sequence ID" value="PON55077.1"/>
    <property type="molecule type" value="Genomic_DNA"/>
</dbReference>
<reference evidence="4" key="1">
    <citation type="submission" date="2016-06" db="EMBL/GenBank/DDBJ databases">
        <title>Parallel loss of symbiosis genes in relatives of nitrogen-fixing non-legume Parasponia.</title>
        <authorList>
            <person name="Van Velzen R."/>
            <person name="Holmer R."/>
            <person name="Bu F."/>
            <person name="Rutten L."/>
            <person name="Van Zeijl A."/>
            <person name="Liu W."/>
            <person name="Santuari L."/>
            <person name="Cao Q."/>
            <person name="Sharma T."/>
            <person name="Shen D."/>
            <person name="Roswanjaya Y."/>
            <person name="Wardhani T."/>
            <person name="Kalhor M.S."/>
            <person name="Jansen J."/>
            <person name="Van den Hoogen J."/>
            <person name="Gungor B."/>
            <person name="Hartog M."/>
            <person name="Hontelez J."/>
            <person name="Verver J."/>
            <person name="Yang W.-C."/>
            <person name="Schijlen E."/>
            <person name="Repin R."/>
            <person name="Schilthuizen M."/>
            <person name="Schranz E."/>
            <person name="Heidstra R."/>
            <person name="Miyata K."/>
            <person name="Fedorova E."/>
            <person name="Kohlen W."/>
            <person name="Bisseling T."/>
            <person name="Smit S."/>
            <person name="Geurts R."/>
        </authorList>
    </citation>
    <scope>NUCLEOTIDE SEQUENCE [LARGE SCALE GENOMIC DNA]</scope>
    <source>
        <strain evidence="4">cv. WU1-14</strain>
    </source>
</reference>
<name>A0A2P5C206_PARAD</name>
<keyword evidence="3" id="KW-0418">Kinase</keyword>
<dbReference type="GO" id="GO:0007165">
    <property type="term" value="P:signal transduction"/>
    <property type="evidence" value="ECO:0007669"/>
    <property type="project" value="TreeGrafter"/>
</dbReference>
<dbReference type="STRING" id="3476.A0A2P5C206"/>
<gene>
    <name evidence="3" type="ORF">PanWU01x14_190050</name>
</gene>
<dbReference type="Proteomes" id="UP000237105">
    <property type="component" value="Unassembled WGS sequence"/>
</dbReference>